<gene>
    <name evidence="2" type="ORF">XELAEV_18017336mg</name>
</gene>
<evidence type="ECO:0000313" key="2">
    <source>
        <dbReference type="EMBL" id="OCT88706.1"/>
    </source>
</evidence>
<evidence type="ECO:0000313" key="3">
    <source>
        <dbReference type="Proteomes" id="UP000694892"/>
    </source>
</evidence>
<keyword evidence="1" id="KW-0472">Membrane</keyword>
<evidence type="ECO:0000256" key="1">
    <source>
        <dbReference type="SAM" id="Phobius"/>
    </source>
</evidence>
<reference evidence="3" key="1">
    <citation type="journal article" date="2016" name="Nature">
        <title>Genome evolution in the allotetraploid frog Xenopus laevis.</title>
        <authorList>
            <person name="Session A.M."/>
            <person name="Uno Y."/>
            <person name="Kwon T."/>
            <person name="Chapman J.A."/>
            <person name="Toyoda A."/>
            <person name="Takahashi S."/>
            <person name="Fukui A."/>
            <person name="Hikosaka A."/>
            <person name="Suzuki A."/>
            <person name="Kondo M."/>
            <person name="van Heeringen S.J."/>
            <person name="Quigley I."/>
            <person name="Heinz S."/>
            <person name="Ogino H."/>
            <person name="Ochi H."/>
            <person name="Hellsten U."/>
            <person name="Lyons J.B."/>
            <person name="Simakov O."/>
            <person name="Putnam N."/>
            <person name="Stites J."/>
            <person name="Kuroki Y."/>
            <person name="Tanaka T."/>
            <person name="Michiue T."/>
            <person name="Watanabe M."/>
            <person name="Bogdanovic O."/>
            <person name="Lister R."/>
            <person name="Georgiou G."/>
            <person name="Paranjpe S.S."/>
            <person name="van Kruijsbergen I."/>
            <person name="Shu S."/>
            <person name="Carlson J."/>
            <person name="Kinoshita T."/>
            <person name="Ohta Y."/>
            <person name="Mawaribuchi S."/>
            <person name="Jenkins J."/>
            <person name="Grimwood J."/>
            <person name="Schmutz J."/>
            <person name="Mitros T."/>
            <person name="Mozaffari S.V."/>
            <person name="Suzuki Y."/>
            <person name="Haramoto Y."/>
            <person name="Yamamoto T.S."/>
            <person name="Takagi C."/>
            <person name="Heald R."/>
            <person name="Miller K."/>
            <person name="Haudenschild C."/>
            <person name="Kitzman J."/>
            <person name="Nakayama T."/>
            <person name="Izutsu Y."/>
            <person name="Robert J."/>
            <person name="Fortriede J."/>
            <person name="Burns K."/>
            <person name="Lotay V."/>
            <person name="Karimi K."/>
            <person name="Yasuoka Y."/>
            <person name="Dichmann D.S."/>
            <person name="Flajnik M.F."/>
            <person name="Houston D.W."/>
            <person name="Shendure J."/>
            <person name="DuPasquier L."/>
            <person name="Vize P.D."/>
            <person name="Zorn A.M."/>
            <person name="Ito M."/>
            <person name="Marcotte E.M."/>
            <person name="Wallingford J.B."/>
            <person name="Ito Y."/>
            <person name="Asashima M."/>
            <person name="Ueno N."/>
            <person name="Matsuda Y."/>
            <person name="Veenstra G.J."/>
            <person name="Fujiyama A."/>
            <person name="Harland R.M."/>
            <person name="Taira M."/>
            <person name="Rokhsar D.S."/>
        </authorList>
    </citation>
    <scope>NUCLEOTIDE SEQUENCE [LARGE SCALE GENOMIC DNA]</scope>
    <source>
        <strain evidence="3">J</strain>
    </source>
</reference>
<sequence>MNKPNNKYNKPTMIYDEMVTEWATWHIIVVKSMLVKELGKETFLSNAYFFNSSFIFCHGIIYNFHTFFNKTLK</sequence>
<proteinExistence type="predicted"/>
<feature type="transmembrane region" description="Helical" evidence="1">
    <location>
        <begin position="48"/>
        <end position="68"/>
    </location>
</feature>
<dbReference type="AlphaFoldDB" id="A0A974DCZ1"/>
<dbReference type="Proteomes" id="UP000694892">
    <property type="component" value="Chromosome 3L"/>
</dbReference>
<accession>A0A974DCZ1</accession>
<keyword evidence="1" id="KW-0812">Transmembrane</keyword>
<keyword evidence="1" id="KW-1133">Transmembrane helix</keyword>
<dbReference type="EMBL" id="CM004470">
    <property type="protein sequence ID" value="OCT88706.1"/>
    <property type="molecule type" value="Genomic_DNA"/>
</dbReference>
<name>A0A974DCZ1_XENLA</name>
<protein>
    <submittedName>
        <fullName evidence="2">Uncharacterized protein</fullName>
    </submittedName>
</protein>
<organism evidence="2 3">
    <name type="scientific">Xenopus laevis</name>
    <name type="common">African clawed frog</name>
    <dbReference type="NCBI Taxonomy" id="8355"/>
    <lineage>
        <taxon>Eukaryota</taxon>
        <taxon>Metazoa</taxon>
        <taxon>Chordata</taxon>
        <taxon>Craniata</taxon>
        <taxon>Vertebrata</taxon>
        <taxon>Euteleostomi</taxon>
        <taxon>Amphibia</taxon>
        <taxon>Batrachia</taxon>
        <taxon>Anura</taxon>
        <taxon>Pipoidea</taxon>
        <taxon>Pipidae</taxon>
        <taxon>Xenopodinae</taxon>
        <taxon>Xenopus</taxon>
        <taxon>Xenopus</taxon>
    </lineage>
</organism>